<keyword evidence="3" id="KW-0378">Hydrolase</keyword>
<sequence>MKIFLSRFFIFLIGLLIGAIITFNTLGLILGNIIYQELSDPKLNINITGIVNHSQDLSQINELEQTLPNAQKITLPSADNRTMTGTFINNNSDKTVILIHGLYQNRSMSIIYTDTYAQLGFNVLLIDLRSHGESDGIITWGQTEIKDIDLWCDYLRSSQNQHIIGIHGVSLGGAFALLHSGISARSADFYVEDSSYSDLKSLYYNHLHNMVQLPTNSKILDVLWAYSQICMYWHTGATLDDLSPQKAVQKDTAPILFLHGDADTLIPPAALYDLYNNCHAPKQMHIFKNSIHAQGIADYPEEYNQTVRDFLQENNLI</sequence>
<evidence type="ECO:0000259" key="2">
    <source>
        <dbReference type="Pfam" id="PF00561"/>
    </source>
</evidence>
<dbReference type="PANTHER" id="PTHR43358">
    <property type="entry name" value="ALPHA/BETA-HYDROLASE"/>
    <property type="match status" value="1"/>
</dbReference>
<protein>
    <submittedName>
        <fullName evidence="3">Alpha/beta hydrolase</fullName>
    </submittedName>
</protein>
<keyword evidence="1" id="KW-0472">Membrane</keyword>
<organism evidence="3 4">
    <name type="scientific">Megamonas hypermegale</name>
    <dbReference type="NCBI Taxonomy" id="158847"/>
    <lineage>
        <taxon>Bacteria</taxon>
        <taxon>Bacillati</taxon>
        <taxon>Bacillota</taxon>
        <taxon>Negativicutes</taxon>
        <taxon>Selenomonadales</taxon>
        <taxon>Selenomonadaceae</taxon>
        <taxon>Megamonas</taxon>
    </lineage>
</organism>
<dbReference type="Pfam" id="PF00561">
    <property type="entry name" value="Abhydrolase_1"/>
    <property type="match status" value="1"/>
</dbReference>
<name>A0A921L751_9FIRM</name>
<dbReference type="SUPFAM" id="SSF53474">
    <property type="entry name" value="alpha/beta-Hydrolases"/>
    <property type="match status" value="1"/>
</dbReference>
<reference evidence="3" key="1">
    <citation type="journal article" date="2021" name="PeerJ">
        <title>Extensive microbial diversity within the chicken gut microbiome revealed by metagenomics and culture.</title>
        <authorList>
            <person name="Gilroy R."/>
            <person name="Ravi A."/>
            <person name="Getino M."/>
            <person name="Pursley I."/>
            <person name="Horton D.L."/>
            <person name="Alikhan N.F."/>
            <person name="Baker D."/>
            <person name="Gharbi K."/>
            <person name="Hall N."/>
            <person name="Watson M."/>
            <person name="Adriaenssens E.M."/>
            <person name="Foster-Nyarko E."/>
            <person name="Jarju S."/>
            <person name="Secka A."/>
            <person name="Antonio M."/>
            <person name="Oren A."/>
            <person name="Chaudhuri R.R."/>
            <person name="La Ragione R."/>
            <person name="Hildebrand F."/>
            <person name="Pallen M.J."/>
        </authorList>
    </citation>
    <scope>NUCLEOTIDE SEQUENCE</scope>
    <source>
        <strain evidence="3">7318</strain>
    </source>
</reference>
<dbReference type="PANTHER" id="PTHR43358:SF4">
    <property type="entry name" value="ALPHA_BETA HYDROLASE FOLD-1 DOMAIN-CONTAINING PROTEIN"/>
    <property type="match status" value="1"/>
</dbReference>
<gene>
    <name evidence="3" type="ORF">K8V65_00570</name>
</gene>
<dbReference type="EMBL" id="DYVR01000015">
    <property type="protein sequence ID" value="HJF84147.1"/>
    <property type="molecule type" value="Genomic_DNA"/>
</dbReference>
<dbReference type="GO" id="GO:0016787">
    <property type="term" value="F:hydrolase activity"/>
    <property type="evidence" value="ECO:0007669"/>
    <property type="project" value="UniProtKB-KW"/>
</dbReference>
<dbReference type="InterPro" id="IPR029058">
    <property type="entry name" value="AB_hydrolase_fold"/>
</dbReference>
<proteinExistence type="predicted"/>
<keyword evidence="1" id="KW-0812">Transmembrane</keyword>
<accession>A0A921L751</accession>
<evidence type="ECO:0000313" key="4">
    <source>
        <dbReference type="Proteomes" id="UP000780768"/>
    </source>
</evidence>
<dbReference type="RefSeq" id="WP_289548548.1">
    <property type="nucleotide sequence ID" value="NZ_DXWG01000008.1"/>
</dbReference>
<dbReference type="InterPro" id="IPR052920">
    <property type="entry name" value="DNA-binding_regulatory"/>
</dbReference>
<keyword evidence="1" id="KW-1133">Transmembrane helix</keyword>
<dbReference type="AlphaFoldDB" id="A0A921L751"/>
<dbReference type="InterPro" id="IPR000073">
    <property type="entry name" value="AB_hydrolase_1"/>
</dbReference>
<dbReference type="Gene3D" id="3.40.50.1820">
    <property type="entry name" value="alpha/beta hydrolase"/>
    <property type="match status" value="1"/>
</dbReference>
<evidence type="ECO:0000313" key="3">
    <source>
        <dbReference type="EMBL" id="HJF84147.1"/>
    </source>
</evidence>
<feature type="domain" description="AB hydrolase-1" evidence="2">
    <location>
        <begin position="95"/>
        <end position="177"/>
    </location>
</feature>
<reference evidence="3" key="2">
    <citation type="submission" date="2021-09" db="EMBL/GenBank/DDBJ databases">
        <authorList>
            <person name="Gilroy R."/>
        </authorList>
    </citation>
    <scope>NUCLEOTIDE SEQUENCE</scope>
    <source>
        <strain evidence="3">7318</strain>
    </source>
</reference>
<dbReference type="Proteomes" id="UP000780768">
    <property type="component" value="Unassembled WGS sequence"/>
</dbReference>
<comment type="caution">
    <text evidence="3">The sequence shown here is derived from an EMBL/GenBank/DDBJ whole genome shotgun (WGS) entry which is preliminary data.</text>
</comment>
<evidence type="ECO:0000256" key="1">
    <source>
        <dbReference type="SAM" id="Phobius"/>
    </source>
</evidence>
<feature type="transmembrane region" description="Helical" evidence="1">
    <location>
        <begin position="9"/>
        <end position="35"/>
    </location>
</feature>